<evidence type="ECO:0000256" key="2">
    <source>
        <dbReference type="ARBA" id="ARBA00022448"/>
    </source>
</evidence>
<dbReference type="STRING" id="1178515.SY83_21260"/>
<protein>
    <submittedName>
        <fullName evidence="9">Sugar ABC transporter permease</fullName>
    </submittedName>
</protein>
<evidence type="ECO:0000256" key="6">
    <source>
        <dbReference type="ARBA" id="ARBA00023136"/>
    </source>
</evidence>
<reference evidence="9 10" key="1">
    <citation type="submission" date="2015-01" db="EMBL/GenBank/DDBJ databases">
        <title>Paenibacillus swuensis/DY6/whole genome sequencing.</title>
        <authorList>
            <person name="Kim M.K."/>
            <person name="Srinivasan S."/>
            <person name="Lee J.-J."/>
        </authorList>
    </citation>
    <scope>NUCLEOTIDE SEQUENCE [LARGE SCALE GENOMIC DNA]</scope>
    <source>
        <strain evidence="9 10">DY6</strain>
    </source>
</reference>
<dbReference type="PROSITE" id="PS50928">
    <property type="entry name" value="ABC_TM1"/>
    <property type="match status" value="1"/>
</dbReference>
<evidence type="ECO:0000259" key="8">
    <source>
        <dbReference type="PROSITE" id="PS50928"/>
    </source>
</evidence>
<keyword evidence="5 7" id="KW-1133">Transmembrane helix</keyword>
<feature type="transmembrane region" description="Helical" evidence="7">
    <location>
        <begin position="117"/>
        <end position="137"/>
    </location>
</feature>
<dbReference type="CDD" id="cd06261">
    <property type="entry name" value="TM_PBP2"/>
    <property type="match status" value="1"/>
</dbReference>
<dbReference type="Pfam" id="PF00528">
    <property type="entry name" value="BPD_transp_1"/>
    <property type="match status" value="1"/>
</dbReference>
<dbReference type="AlphaFoldDB" id="A0A172TPX8"/>
<feature type="transmembrane region" description="Helical" evidence="7">
    <location>
        <begin position="20"/>
        <end position="47"/>
    </location>
</feature>
<evidence type="ECO:0000256" key="7">
    <source>
        <dbReference type="RuleBase" id="RU363032"/>
    </source>
</evidence>
<accession>A0A172TPX8</accession>
<feature type="transmembrane region" description="Helical" evidence="7">
    <location>
        <begin position="84"/>
        <end position="105"/>
    </location>
</feature>
<dbReference type="InterPro" id="IPR051393">
    <property type="entry name" value="ABC_transporter_permease"/>
</dbReference>
<dbReference type="GO" id="GO:0005886">
    <property type="term" value="C:plasma membrane"/>
    <property type="evidence" value="ECO:0007669"/>
    <property type="project" value="UniProtKB-SubCell"/>
</dbReference>
<feature type="transmembrane region" description="Helical" evidence="7">
    <location>
        <begin position="242"/>
        <end position="262"/>
    </location>
</feature>
<evidence type="ECO:0000313" key="10">
    <source>
        <dbReference type="Proteomes" id="UP000076927"/>
    </source>
</evidence>
<dbReference type="Gene3D" id="1.10.3720.10">
    <property type="entry name" value="MetI-like"/>
    <property type="match status" value="1"/>
</dbReference>
<feature type="domain" description="ABC transmembrane type-1" evidence="8">
    <location>
        <begin position="80"/>
        <end position="292"/>
    </location>
</feature>
<evidence type="ECO:0000256" key="1">
    <source>
        <dbReference type="ARBA" id="ARBA00004651"/>
    </source>
</evidence>
<dbReference type="Proteomes" id="UP000076927">
    <property type="component" value="Chromosome"/>
</dbReference>
<feature type="transmembrane region" description="Helical" evidence="7">
    <location>
        <begin position="268"/>
        <end position="291"/>
    </location>
</feature>
<feature type="transmembrane region" description="Helical" evidence="7">
    <location>
        <begin position="212"/>
        <end position="235"/>
    </location>
</feature>
<dbReference type="PANTHER" id="PTHR30193:SF37">
    <property type="entry name" value="INNER MEMBRANE ABC TRANSPORTER PERMEASE PROTEIN YCJO"/>
    <property type="match status" value="1"/>
</dbReference>
<name>A0A172TPX8_9BACL</name>
<organism evidence="9 10">
    <name type="scientific">Paenibacillus swuensis</name>
    <dbReference type="NCBI Taxonomy" id="1178515"/>
    <lineage>
        <taxon>Bacteria</taxon>
        <taxon>Bacillati</taxon>
        <taxon>Bacillota</taxon>
        <taxon>Bacilli</taxon>
        <taxon>Bacillales</taxon>
        <taxon>Paenibacillaceae</taxon>
        <taxon>Paenibacillus</taxon>
    </lineage>
</organism>
<proteinExistence type="inferred from homology"/>
<evidence type="ECO:0000256" key="5">
    <source>
        <dbReference type="ARBA" id="ARBA00022989"/>
    </source>
</evidence>
<keyword evidence="6 7" id="KW-0472">Membrane</keyword>
<feature type="transmembrane region" description="Helical" evidence="7">
    <location>
        <begin position="157"/>
        <end position="176"/>
    </location>
</feature>
<dbReference type="PATRIC" id="fig|1178515.4.peg.4307"/>
<keyword evidence="3" id="KW-1003">Cell membrane</keyword>
<evidence type="ECO:0000256" key="3">
    <source>
        <dbReference type="ARBA" id="ARBA00022475"/>
    </source>
</evidence>
<keyword evidence="2 7" id="KW-0813">Transport</keyword>
<dbReference type="SUPFAM" id="SSF161098">
    <property type="entry name" value="MetI-like"/>
    <property type="match status" value="1"/>
</dbReference>
<evidence type="ECO:0000313" key="9">
    <source>
        <dbReference type="EMBL" id="ANE49098.1"/>
    </source>
</evidence>
<comment type="subcellular location">
    <subcellularLocation>
        <location evidence="1 7">Cell membrane</location>
        <topology evidence="1 7">Multi-pass membrane protein</topology>
    </subcellularLocation>
</comment>
<dbReference type="PANTHER" id="PTHR30193">
    <property type="entry name" value="ABC TRANSPORTER PERMEASE PROTEIN"/>
    <property type="match status" value="1"/>
</dbReference>
<dbReference type="InterPro" id="IPR035906">
    <property type="entry name" value="MetI-like_sf"/>
</dbReference>
<dbReference type="KEGG" id="pswu:SY83_21260"/>
<evidence type="ECO:0000256" key="4">
    <source>
        <dbReference type="ARBA" id="ARBA00022692"/>
    </source>
</evidence>
<dbReference type="GO" id="GO:0055085">
    <property type="term" value="P:transmembrane transport"/>
    <property type="evidence" value="ECO:0007669"/>
    <property type="project" value="InterPro"/>
</dbReference>
<gene>
    <name evidence="9" type="ORF">SY83_21260</name>
</gene>
<dbReference type="EMBL" id="CP011388">
    <property type="protein sequence ID" value="ANE49098.1"/>
    <property type="molecule type" value="Genomic_DNA"/>
</dbReference>
<keyword evidence="10" id="KW-1185">Reference proteome</keyword>
<sequence>MSVPAPPVKKRGRLSRRNMWFAYLFISPMVIGYTLFLLFPIVTAFYMSFTNWSFTTELAFVGLDNYKRALTSDPVFWKTVGNTLYFSAGLVPLNILLALSLALVLKRNLPGIGLFRTAIFTPVVTSIVVWAIVWKYIFATDGGLMNQLLQVFGFDPIPWMYTTSLVMPIVIVISVLKNVGLNMIIFLAALQDVPALYYEAAKIDGAGRVRTFFNVTLPLITPSVFLTTIITVIGSLKIFGQIYIMTGGGPGTSTYVLVYYIYQQAFKLFEFGYASAIAFILFFFILLLTILQWQMKKRWVHYEE</sequence>
<keyword evidence="4 7" id="KW-0812">Transmembrane</keyword>
<comment type="similarity">
    <text evidence="7">Belongs to the binding-protein-dependent transport system permease family.</text>
</comment>
<dbReference type="InterPro" id="IPR000515">
    <property type="entry name" value="MetI-like"/>
</dbReference>